<keyword evidence="3" id="KW-1185">Reference proteome</keyword>
<feature type="domain" description="Co-chaperone DjlA N-terminal" evidence="1">
    <location>
        <begin position="18"/>
        <end position="133"/>
    </location>
</feature>
<dbReference type="InterPro" id="IPR007791">
    <property type="entry name" value="DjlA_N"/>
</dbReference>
<evidence type="ECO:0000313" key="2">
    <source>
        <dbReference type="EMBL" id="QIZ69309.1"/>
    </source>
</evidence>
<dbReference type="CDD" id="cd07177">
    <property type="entry name" value="terB_like"/>
    <property type="match status" value="1"/>
</dbReference>
<dbReference type="AlphaFoldDB" id="A0A6H1TVF9"/>
<name>A0A6H1TVF9_9CYAN</name>
<dbReference type="EMBL" id="CP051167">
    <property type="protein sequence ID" value="QIZ69309.1"/>
    <property type="molecule type" value="Genomic_DNA"/>
</dbReference>
<evidence type="ECO:0000313" key="3">
    <source>
        <dbReference type="Proteomes" id="UP000500857"/>
    </source>
</evidence>
<dbReference type="RefSeq" id="WP_168567466.1">
    <property type="nucleotide sequence ID" value="NZ_CP051167.1"/>
</dbReference>
<dbReference type="Gene3D" id="1.10.3680.10">
    <property type="entry name" value="TerB-like"/>
    <property type="match status" value="1"/>
</dbReference>
<gene>
    <name evidence="2" type="ORF">HCG48_00825</name>
</gene>
<protein>
    <submittedName>
        <fullName evidence="2">TerB family tellurite resistance protein</fullName>
    </submittedName>
</protein>
<dbReference type="Proteomes" id="UP000500857">
    <property type="component" value="Chromosome"/>
</dbReference>
<dbReference type="KEGG" id="oxy:HCG48_00825"/>
<dbReference type="InterPro" id="IPR029024">
    <property type="entry name" value="TerB-like"/>
</dbReference>
<dbReference type="Pfam" id="PF05099">
    <property type="entry name" value="TerB"/>
    <property type="match status" value="1"/>
</dbReference>
<evidence type="ECO:0000259" key="1">
    <source>
        <dbReference type="Pfam" id="PF05099"/>
    </source>
</evidence>
<accession>A0A6H1TVF9</accession>
<sequence>MTVQPPPPPSITPRQMNLLRVVTAMAWADGELATEEVDLMLDRFSQLFGKTTEQQERLREELHDYMMQNIPLEELIPHLETQEAREVVLQLGYEVIASSARTPDEPNINEEEAQAYQKLVALLGLAPEVVERVEAEARDSLKRKDRSLIEKLATRLETFFKR</sequence>
<organism evidence="2 3">
    <name type="scientific">Oxynema aestuarii AP17</name>
    <dbReference type="NCBI Taxonomy" id="2064643"/>
    <lineage>
        <taxon>Bacteria</taxon>
        <taxon>Bacillati</taxon>
        <taxon>Cyanobacteriota</taxon>
        <taxon>Cyanophyceae</taxon>
        <taxon>Oscillatoriophycideae</taxon>
        <taxon>Oscillatoriales</taxon>
        <taxon>Oscillatoriaceae</taxon>
        <taxon>Oxynema</taxon>
        <taxon>Oxynema aestuarii</taxon>
    </lineage>
</organism>
<proteinExistence type="predicted"/>
<reference evidence="2 3" key="1">
    <citation type="submission" date="2020-04" db="EMBL/GenBank/DDBJ databases">
        <authorList>
            <person name="Basu S."/>
            <person name="Maruthanayagam V."/>
            <person name="Chakraborty S."/>
            <person name="Pramanik A."/>
            <person name="Mukherjee J."/>
            <person name="Brink B."/>
        </authorList>
    </citation>
    <scope>NUCLEOTIDE SEQUENCE [LARGE SCALE GENOMIC DNA]</scope>
    <source>
        <strain evidence="2 3">AP17</strain>
    </source>
</reference>
<dbReference type="SUPFAM" id="SSF158682">
    <property type="entry name" value="TerB-like"/>
    <property type="match status" value="1"/>
</dbReference>